<organism evidence="1 2">
    <name type="scientific">Penicillium expansum</name>
    <name type="common">Blue mold rot fungus</name>
    <dbReference type="NCBI Taxonomy" id="27334"/>
    <lineage>
        <taxon>Eukaryota</taxon>
        <taxon>Fungi</taxon>
        <taxon>Dikarya</taxon>
        <taxon>Ascomycota</taxon>
        <taxon>Pezizomycotina</taxon>
        <taxon>Eurotiomycetes</taxon>
        <taxon>Eurotiomycetidae</taxon>
        <taxon>Eurotiales</taxon>
        <taxon>Aspergillaceae</taxon>
        <taxon>Penicillium</taxon>
    </lineage>
</organism>
<comment type="caution">
    <text evidence="1">The sequence shown here is derived from an EMBL/GenBank/DDBJ whole genome shotgun (WGS) entry which is preliminary data.</text>
</comment>
<sequence>MCSIYIFQYACGCKHQEGGVVHCVHYNTPSCKGVKEQPRERTGAKCPRHGG</sequence>
<dbReference type="Proteomes" id="UP000030143">
    <property type="component" value="Unassembled WGS sequence"/>
</dbReference>
<protein>
    <submittedName>
        <fullName evidence="1">Uncharacterized protein</fullName>
    </submittedName>
</protein>
<proteinExistence type="predicted"/>
<keyword evidence="2" id="KW-1185">Reference proteome</keyword>
<name>A0A0A2KRV0_PENEN</name>
<dbReference type="GeneID" id="27673245"/>
<dbReference type="AlphaFoldDB" id="A0A0A2KRV0"/>
<evidence type="ECO:0000313" key="1">
    <source>
        <dbReference type="EMBL" id="KGO55827.1"/>
    </source>
</evidence>
<dbReference type="RefSeq" id="XP_016597800.1">
    <property type="nucleotide sequence ID" value="XM_016737826.1"/>
</dbReference>
<dbReference type="VEuPathDB" id="FungiDB:PEXP_042820"/>
<dbReference type="HOGENOM" id="CLU_3124678_0_0_1"/>
<dbReference type="EMBL" id="JQFZ01000181">
    <property type="protein sequence ID" value="KGO55827.1"/>
    <property type="molecule type" value="Genomic_DNA"/>
</dbReference>
<dbReference type="PhylomeDB" id="A0A0A2KRV0"/>
<gene>
    <name evidence="1" type="ORF">PEX2_005490</name>
</gene>
<evidence type="ECO:0000313" key="2">
    <source>
        <dbReference type="Proteomes" id="UP000030143"/>
    </source>
</evidence>
<accession>A0A0A2KRV0</accession>
<reference evidence="1 2" key="1">
    <citation type="journal article" date="2015" name="Mol. Plant Microbe Interact.">
        <title>Genome, transcriptome, and functional analyses of Penicillium expansum provide new insights into secondary metabolism and pathogenicity.</title>
        <authorList>
            <person name="Ballester A.R."/>
            <person name="Marcet-Houben M."/>
            <person name="Levin E."/>
            <person name="Sela N."/>
            <person name="Selma-Lazaro C."/>
            <person name="Carmona L."/>
            <person name="Wisniewski M."/>
            <person name="Droby S."/>
            <person name="Gonzalez-Candelas L."/>
            <person name="Gabaldon T."/>
        </authorList>
    </citation>
    <scope>NUCLEOTIDE SEQUENCE [LARGE SCALE GENOMIC DNA]</scope>
    <source>
        <strain evidence="1 2">MD-8</strain>
    </source>
</reference>
<dbReference type="OrthoDB" id="4377802at2759"/>